<dbReference type="Proteomes" id="UP000264541">
    <property type="component" value="Unassembled WGS sequence"/>
</dbReference>
<evidence type="ECO:0000259" key="2">
    <source>
        <dbReference type="Pfam" id="PF09648"/>
    </source>
</evidence>
<dbReference type="AlphaFoldDB" id="A0A372LLN9"/>
<organism evidence="3 4">
    <name type="scientific">Peribacillus saganii</name>
    <dbReference type="NCBI Taxonomy" id="2303992"/>
    <lineage>
        <taxon>Bacteria</taxon>
        <taxon>Bacillati</taxon>
        <taxon>Bacillota</taxon>
        <taxon>Bacilli</taxon>
        <taxon>Bacillales</taxon>
        <taxon>Bacillaceae</taxon>
        <taxon>Peribacillus</taxon>
    </lineage>
</organism>
<dbReference type="GO" id="GO:0016020">
    <property type="term" value="C:membrane"/>
    <property type="evidence" value="ECO:0007669"/>
    <property type="project" value="InterPro"/>
</dbReference>
<feature type="transmembrane region" description="Helical" evidence="1">
    <location>
        <begin position="6"/>
        <end position="23"/>
    </location>
</feature>
<proteinExistence type="predicted"/>
<keyword evidence="1" id="KW-0472">Membrane</keyword>
<evidence type="ECO:0000256" key="1">
    <source>
        <dbReference type="SAM" id="Phobius"/>
    </source>
</evidence>
<dbReference type="Gene3D" id="2.40.128.690">
    <property type="entry name" value="YycH protein, domain 3-like"/>
    <property type="match status" value="1"/>
</dbReference>
<keyword evidence="1" id="KW-1133">Transmembrane helix</keyword>
<dbReference type="OrthoDB" id="2388036at2"/>
<evidence type="ECO:0000313" key="4">
    <source>
        <dbReference type="Proteomes" id="UP000264541"/>
    </source>
</evidence>
<protein>
    <recommendedName>
        <fullName evidence="2">Regulatory protein YycH-like domain-containing protein</fullName>
    </recommendedName>
</protein>
<dbReference type="EMBL" id="QVTE01000045">
    <property type="protein sequence ID" value="RFU67284.1"/>
    <property type="molecule type" value="Genomic_DNA"/>
</dbReference>
<reference evidence="3 4" key="1">
    <citation type="submission" date="2018-08" db="EMBL/GenBank/DDBJ databases">
        <title>Bacillus chawlae sp. nov., Bacillus glennii sp. nov., and Bacillus saganii sp. nov. Isolated from the Vehicle Assembly Building at Kennedy Space Center where the Viking Spacecraft were Assembled.</title>
        <authorList>
            <person name="Seuylemezian A."/>
            <person name="Vaishampayan P."/>
        </authorList>
    </citation>
    <scope>NUCLEOTIDE SEQUENCE [LARGE SCALE GENOMIC DNA]</scope>
    <source>
        <strain evidence="3 4">V47-23a</strain>
    </source>
</reference>
<dbReference type="Pfam" id="PF09648">
    <property type="entry name" value="YycI"/>
    <property type="match status" value="1"/>
</dbReference>
<keyword evidence="4" id="KW-1185">Reference proteome</keyword>
<sequence length="262" mass="30903">MEWSKTKSIFIIVFLVLNIFLLFQYMEKRNSNKYEYIPETSLEEDLTENDITYGKLPDNVKEEKYVTAKSKTFTKDDVQKLKGQGAAITGETLLVSILEKPFKIDEDFKSEQLDKYIKDTVLFGEDYRFWAFDEEQNTIIYYQEYQKKMFYNNANAELRLHVNSNREIESYEQTYLENIETFNDPVEILPPLQAIEILFTNDDLKAKSDITKVELGYYTYVQTASHVLAPTWRIVVDNKKNLFVNAFEGQIIEMSPEEKKLE</sequence>
<comment type="caution">
    <text evidence="3">The sequence shown here is derived from an EMBL/GenBank/DDBJ whole genome shotgun (WGS) entry which is preliminary data.</text>
</comment>
<evidence type="ECO:0000313" key="3">
    <source>
        <dbReference type="EMBL" id="RFU67284.1"/>
    </source>
</evidence>
<accession>A0A372LLN9</accession>
<gene>
    <name evidence="3" type="ORF">D0469_15425</name>
</gene>
<keyword evidence="1" id="KW-0812">Transmembrane</keyword>
<feature type="domain" description="Regulatory protein YycH-like" evidence="2">
    <location>
        <begin position="37"/>
        <end position="247"/>
    </location>
</feature>
<name>A0A372LLN9_9BACI</name>
<dbReference type="InterPro" id="IPR018604">
    <property type="entry name" value="YycI-like"/>
</dbReference>
<dbReference type="RefSeq" id="WP_117327616.1">
    <property type="nucleotide sequence ID" value="NZ_QVTE01000045.1"/>
</dbReference>